<dbReference type="EMBL" id="LPZR01000185">
    <property type="protein sequence ID" value="KYO50972.1"/>
    <property type="molecule type" value="Genomic_DNA"/>
</dbReference>
<comment type="caution">
    <text evidence="4">The sequence shown here is derived from an EMBL/GenBank/DDBJ whole genome shotgun (WGS) entry which is preliminary data.</text>
</comment>
<evidence type="ECO:0000256" key="2">
    <source>
        <dbReference type="ARBA" id="ARBA00022927"/>
    </source>
</evidence>
<dbReference type="AlphaFoldDB" id="A0A161R0U7"/>
<feature type="region of interest" description="Disordered" evidence="3">
    <location>
        <begin position="18"/>
        <end position="44"/>
    </location>
</feature>
<accession>A0A161R0U7</accession>
<evidence type="ECO:0000256" key="3">
    <source>
        <dbReference type="SAM" id="MobiDB-lite"/>
    </source>
</evidence>
<reference evidence="4 5" key="1">
    <citation type="submission" date="2015-12" db="EMBL/GenBank/DDBJ databases">
        <title>Genome sequence of Tistrella mobilis MCCC 1A02139.</title>
        <authorList>
            <person name="Lu L."/>
            <person name="Lai Q."/>
            <person name="Shao Z."/>
            <person name="Qian P."/>
        </authorList>
    </citation>
    <scope>NUCLEOTIDE SEQUENCE [LARGE SCALE GENOMIC DNA]</scope>
    <source>
        <strain evidence="4 5">MCCC 1A02139</strain>
    </source>
</reference>
<dbReference type="OrthoDB" id="7304298at2"/>
<dbReference type="RefSeq" id="WP_062767237.1">
    <property type="nucleotide sequence ID" value="NZ_CP121045.1"/>
</dbReference>
<sequence length="235" mass="25108">MAGYKKFTFDVSFDDDIDFGRPRKKKPEPVVEAAPVPPPPPPPPTFSEAQLAEAQAAAFEEGRRAGAAQAMAAIEQQTLQAIQRLERQSAEAIHGWHDRLDATTADLVRLARMIAVKLGCTEEQRLDRIETMLRDCIAGIAETGEAVLHVNPAAEAVMSARVAPVLAEEGVLGQCRVIADPGIAPGDARLVWPGGMAVLSREDILQRIDETLAEATASGHGSGMEHLTPGHAPSE</sequence>
<evidence type="ECO:0000256" key="1">
    <source>
        <dbReference type="ARBA" id="ARBA00022448"/>
    </source>
</evidence>
<dbReference type="GeneID" id="97242323"/>
<gene>
    <name evidence="4" type="ORF">AUP44_10900</name>
</gene>
<organism evidence="4 5">
    <name type="scientific">Tistrella mobilis</name>
    <dbReference type="NCBI Taxonomy" id="171437"/>
    <lineage>
        <taxon>Bacteria</taxon>
        <taxon>Pseudomonadati</taxon>
        <taxon>Pseudomonadota</taxon>
        <taxon>Alphaproteobacteria</taxon>
        <taxon>Geminicoccales</taxon>
        <taxon>Geminicoccaceae</taxon>
        <taxon>Tistrella</taxon>
    </lineage>
</organism>
<dbReference type="GO" id="GO:0015031">
    <property type="term" value="P:protein transport"/>
    <property type="evidence" value="ECO:0007669"/>
    <property type="project" value="UniProtKB-KW"/>
</dbReference>
<keyword evidence="1" id="KW-0813">Transport</keyword>
<dbReference type="Proteomes" id="UP000075787">
    <property type="component" value="Unassembled WGS sequence"/>
</dbReference>
<feature type="compositionally biased region" description="Pro residues" evidence="3">
    <location>
        <begin position="35"/>
        <end position="44"/>
    </location>
</feature>
<feature type="region of interest" description="Disordered" evidence="3">
    <location>
        <begin position="216"/>
        <end position="235"/>
    </location>
</feature>
<keyword evidence="2" id="KW-0653">Protein transport</keyword>
<dbReference type="GO" id="GO:0005829">
    <property type="term" value="C:cytosol"/>
    <property type="evidence" value="ECO:0007669"/>
    <property type="project" value="TreeGrafter"/>
</dbReference>
<dbReference type="PANTHER" id="PTHR34982:SF1">
    <property type="entry name" value="FLAGELLAR ASSEMBLY PROTEIN FLIH"/>
    <property type="match status" value="1"/>
</dbReference>
<evidence type="ECO:0000313" key="5">
    <source>
        <dbReference type="Proteomes" id="UP000075787"/>
    </source>
</evidence>
<protein>
    <submittedName>
        <fullName evidence="4">Uncharacterized protein</fullName>
    </submittedName>
</protein>
<dbReference type="PANTHER" id="PTHR34982">
    <property type="entry name" value="YOP PROTEINS TRANSLOCATION PROTEIN L"/>
    <property type="match status" value="1"/>
</dbReference>
<dbReference type="InterPro" id="IPR051472">
    <property type="entry name" value="T3SS_Stator/FliH"/>
</dbReference>
<proteinExistence type="predicted"/>
<evidence type="ECO:0000313" key="4">
    <source>
        <dbReference type="EMBL" id="KYO50972.1"/>
    </source>
</evidence>
<name>A0A161R0U7_9PROT</name>